<dbReference type="GO" id="GO:0046982">
    <property type="term" value="F:protein heterodimerization activity"/>
    <property type="evidence" value="ECO:0007669"/>
    <property type="project" value="InterPro"/>
</dbReference>
<dbReference type="InterPro" id="IPR007125">
    <property type="entry name" value="H2A/H2B/H3"/>
</dbReference>
<dbReference type="SUPFAM" id="SSF47113">
    <property type="entry name" value="Histone-fold"/>
    <property type="match status" value="1"/>
</dbReference>
<proteinExistence type="inferred from homology"/>
<dbReference type="GO" id="GO:0003677">
    <property type="term" value="F:DNA binding"/>
    <property type="evidence" value="ECO:0007669"/>
    <property type="project" value="InterPro"/>
</dbReference>
<dbReference type="Proteomes" id="UP000807115">
    <property type="component" value="Chromosome 8"/>
</dbReference>
<comment type="subcellular location">
    <subcellularLocation>
        <location evidence="1">Nucleus</location>
    </subcellularLocation>
</comment>
<name>A0A921QGT4_SORBI</name>
<evidence type="ECO:0000256" key="4">
    <source>
        <dbReference type="ARBA" id="ARBA00023242"/>
    </source>
</evidence>
<reference evidence="7" key="2">
    <citation type="submission" date="2020-10" db="EMBL/GenBank/DDBJ databases">
        <authorList>
            <person name="Cooper E.A."/>
            <person name="Brenton Z.W."/>
            <person name="Flinn B.S."/>
            <person name="Jenkins J."/>
            <person name="Shu S."/>
            <person name="Flowers D."/>
            <person name="Luo F."/>
            <person name="Wang Y."/>
            <person name="Xia P."/>
            <person name="Barry K."/>
            <person name="Daum C."/>
            <person name="Lipzen A."/>
            <person name="Yoshinaga Y."/>
            <person name="Schmutz J."/>
            <person name="Saski C."/>
            <person name="Vermerris W."/>
            <person name="Kresovich S."/>
        </authorList>
    </citation>
    <scope>NUCLEOTIDE SEQUENCE</scope>
</reference>
<comment type="similarity">
    <text evidence="5">Belongs to the NFYC/HAP5 subunit family.</text>
</comment>
<protein>
    <recommendedName>
        <fullName evidence="6">Core Histone H2A/H2B/H3 domain-containing protein</fullName>
    </recommendedName>
</protein>
<accession>A0A921QGT4</accession>
<dbReference type="Gene3D" id="1.10.20.10">
    <property type="entry name" value="Histone, subunit A"/>
    <property type="match status" value="1"/>
</dbReference>
<dbReference type="EMBL" id="CM027687">
    <property type="protein sequence ID" value="KAG0520125.1"/>
    <property type="molecule type" value="Genomic_DNA"/>
</dbReference>
<evidence type="ECO:0000256" key="3">
    <source>
        <dbReference type="ARBA" id="ARBA00023163"/>
    </source>
</evidence>
<dbReference type="InterPro" id="IPR009072">
    <property type="entry name" value="Histone-fold"/>
</dbReference>
<reference evidence="7" key="1">
    <citation type="journal article" date="2019" name="BMC Genomics">
        <title>A new reference genome for Sorghum bicolor reveals high levels of sequence similarity between sweet and grain genotypes: implications for the genetics of sugar metabolism.</title>
        <authorList>
            <person name="Cooper E.A."/>
            <person name="Brenton Z.W."/>
            <person name="Flinn B.S."/>
            <person name="Jenkins J."/>
            <person name="Shu S."/>
            <person name="Flowers D."/>
            <person name="Luo F."/>
            <person name="Wang Y."/>
            <person name="Xia P."/>
            <person name="Barry K."/>
            <person name="Daum C."/>
            <person name="Lipzen A."/>
            <person name="Yoshinaga Y."/>
            <person name="Schmutz J."/>
            <person name="Saski C."/>
            <person name="Vermerris W."/>
            <person name="Kresovich S."/>
        </authorList>
    </citation>
    <scope>NUCLEOTIDE SEQUENCE</scope>
</reference>
<sequence>MDHPTNIRTSPRAPLSLFEQQMIKEFWRNKQEKIVAIENFGERTIPVTCLKKVICAEMDKMMMTSDTPTFLTKACEIFVQELSVHAWVCASSHNRCMILDSDIAEVIASIESYDFLNDVLRTHFEKYKSDPCLQSTKRPYHHMLTSQSSTSLESSFHQYEMTQFIPQSTRYNPFLRIPPPLPPTNAKLVHLPSLPHPPQKLCPKMANPITPTPIVCGSFPPMTYMTKDLGFFRECISNNNVALDLMTPQQLLPEALPPIPNNCYMSTIASTDTYCVGSASNSNLIAQDGDMAFHFSHVSLKHFQLSSSSTMDNIACPIYINVAELNHTESDVTHIGNSTHGTSSEATFNVTDGQQKHMGDETTASHHMNVVHGELDSEVVTTTNVDADDNNTNWDEIEMASDSMLMEFWKDVMMEEDPTPLPVTISPNDLIVLPSDMLEVEGCCHDSYLLDGIMSDTSTNGRHS</sequence>
<evidence type="ECO:0000313" key="8">
    <source>
        <dbReference type="Proteomes" id="UP000807115"/>
    </source>
</evidence>
<dbReference type="InterPro" id="IPR050568">
    <property type="entry name" value="Transcr_DNA_Rep_Reg"/>
</dbReference>
<evidence type="ECO:0000256" key="1">
    <source>
        <dbReference type="ARBA" id="ARBA00004123"/>
    </source>
</evidence>
<evidence type="ECO:0000259" key="6">
    <source>
        <dbReference type="Pfam" id="PF00125"/>
    </source>
</evidence>
<feature type="domain" description="Core Histone H2A/H2B/H3" evidence="6">
    <location>
        <begin position="38"/>
        <end position="106"/>
    </location>
</feature>
<dbReference type="AlphaFoldDB" id="A0A921QGT4"/>
<evidence type="ECO:0000313" key="7">
    <source>
        <dbReference type="EMBL" id="KAG0520125.1"/>
    </source>
</evidence>
<keyword evidence="3" id="KW-0804">Transcription</keyword>
<dbReference type="PANTHER" id="PTHR10252:SF143">
    <property type="entry name" value="OS01G0102400 PROTEIN"/>
    <property type="match status" value="1"/>
</dbReference>
<evidence type="ECO:0000256" key="5">
    <source>
        <dbReference type="ARBA" id="ARBA00038129"/>
    </source>
</evidence>
<organism evidence="7 8">
    <name type="scientific">Sorghum bicolor</name>
    <name type="common">Sorghum</name>
    <name type="synonym">Sorghum vulgare</name>
    <dbReference type="NCBI Taxonomy" id="4558"/>
    <lineage>
        <taxon>Eukaryota</taxon>
        <taxon>Viridiplantae</taxon>
        <taxon>Streptophyta</taxon>
        <taxon>Embryophyta</taxon>
        <taxon>Tracheophyta</taxon>
        <taxon>Spermatophyta</taxon>
        <taxon>Magnoliopsida</taxon>
        <taxon>Liliopsida</taxon>
        <taxon>Poales</taxon>
        <taxon>Poaceae</taxon>
        <taxon>PACMAD clade</taxon>
        <taxon>Panicoideae</taxon>
        <taxon>Andropogonodae</taxon>
        <taxon>Andropogoneae</taxon>
        <taxon>Sorghinae</taxon>
        <taxon>Sorghum</taxon>
    </lineage>
</organism>
<keyword evidence="2" id="KW-0805">Transcription regulation</keyword>
<keyword evidence="4" id="KW-0539">Nucleus</keyword>
<dbReference type="PANTHER" id="PTHR10252">
    <property type="entry name" value="HISTONE-LIKE TRANSCRIPTION FACTOR CCAAT-RELATED"/>
    <property type="match status" value="1"/>
</dbReference>
<dbReference type="GO" id="GO:0005634">
    <property type="term" value="C:nucleus"/>
    <property type="evidence" value="ECO:0007669"/>
    <property type="project" value="UniProtKB-SubCell"/>
</dbReference>
<comment type="caution">
    <text evidence="7">The sequence shown here is derived from an EMBL/GenBank/DDBJ whole genome shotgun (WGS) entry which is preliminary data.</text>
</comment>
<gene>
    <name evidence="7" type="ORF">BDA96_08G046600</name>
</gene>
<evidence type="ECO:0000256" key="2">
    <source>
        <dbReference type="ARBA" id="ARBA00023015"/>
    </source>
</evidence>
<dbReference type="Pfam" id="PF00125">
    <property type="entry name" value="Histone"/>
    <property type="match status" value="1"/>
</dbReference>